<dbReference type="GO" id="GO:0003676">
    <property type="term" value="F:nucleic acid binding"/>
    <property type="evidence" value="ECO:0007669"/>
    <property type="project" value="InterPro"/>
</dbReference>
<dbReference type="CDD" id="cd01647">
    <property type="entry name" value="RT_LTR"/>
    <property type="match status" value="1"/>
</dbReference>
<feature type="coiled-coil region" evidence="2">
    <location>
        <begin position="692"/>
        <end position="719"/>
    </location>
</feature>
<dbReference type="Gene3D" id="3.30.70.270">
    <property type="match status" value="2"/>
</dbReference>
<dbReference type="Pfam" id="PF00078">
    <property type="entry name" value="RVT_1"/>
    <property type="match status" value="1"/>
</dbReference>
<dbReference type="SUPFAM" id="SSF57756">
    <property type="entry name" value="Retrovirus zinc finger-like domains"/>
    <property type="match status" value="1"/>
</dbReference>
<dbReference type="GO" id="GO:0008270">
    <property type="term" value="F:zinc ion binding"/>
    <property type="evidence" value="ECO:0007669"/>
    <property type="project" value="UniProtKB-KW"/>
</dbReference>
<gene>
    <name evidence="6" type="ORF">QYE76_036724</name>
</gene>
<dbReference type="InterPro" id="IPR021109">
    <property type="entry name" value="Peptidase_aspartic_dom_sf"/>
</dbReference>
<dbReference type="InterPro" id="IPR043128">
    <property type="entry name" value="Rev_trsase/Diguanyl_cyclase"/>
</dbReference>
<evidence type="ECO:0000313" key="6">
    <source>
        <dbReference type="EMBL" id="KAK1613051.1"/>
    </source>
</evidence>
<dbReference type="Pfam" id="PF00098">
    <property type="entry name" value="zf-CCHC"/>
    <property type="match status" value="1"/>
</dbReference>
<keyword evidence="2" id="KW-0175">Coiled coil</keyword>
<keyword evidence="1" id="KW-0479">Metal-binding</keyword>
<feature type="region of interest" description="Disordered" evidence="3">
    <location>
        <begin position="462"/>
        <end position="487"/>
    </location>
</feature>
<sequence length="1103" mass="124205">MPTGEARTIRTAYHIAIMKAITDIREHKTKELIGSEFAHIPHMEEDDDPTLNHFKLAKRKPAEAAKYMDNCRNLLTLFFQLNRHLSGAIDTILDEFTEPKEESKGKEPMESEIHTPVYSTGDYIGIDAPEPQPTPQTPRYFPSSSQGGYEGGEESGNHQRSETPIENSTGWRFGSYMGTYSDPVRCDPEIDQDAVDQYHNFHYGIGDYQENPIVTESESEGGMASNVAKGKYTPGEDYASLNNHFLMTDFSLGSLMTREAHVRWEPQEEELGVMSGAPGEESEAQRLEREAKQKEEADEASRNQFPPPPPPMTQQNFLQIERPENQGVTLSDFQNTKPISFAYAPEPMDARDWLIDTERKLKTVGCTDQEKRREFESLEQKDKAILTYVREFSGLSRYAAEEVNTEDKRKKRFMRGLNPNFKMQLRMLRAMEFQELVDAAITLVDDFKQVQEEKRKKAKFEPKKFVSNKPNTSLSFKPRYNPNNNRRTSGSQFMANIVCRNYGFKGHYSKDCRKPKVLCFGCRQEGHMLKDCPSRNNGGGKSGGGGSRNGNSGGYWKNKKPFGKLKCTSLEEVINLDKAVIDLFVLPMKDIDVILGMNWLEENGALIDCANKTVSLKSPDGGRMIYQGDKHTQIEVELQLNSMKEVKLEDIPIVNEFQDVFPKELSGMPPDREIEFTIDLIPGTAPVAKAPYKMGPKELKELKEQLDDLEQKGFIQESRSPWGSPVIFVDKRDGGRRMCGDYRNLNNVTIKNKYPLPRIQDLFDQVRGAGVFSKIDLRSGYHQIKIKKEDVPKTAFVSRYGHHDYLVVPFGLTNAPAIFMNLMNKIFMPYLDKFVIVFIDDILIYSKDKAEHAEHLRIVLQTLREHQLYAKFSKCEFWLDQVEFLGHVISKDGIAVNPSKVAAVLEWEAPKNVKEIRGFLGMAGYYRRFIEGFSKIAGPMTKLLRKNTPFVWSDECEHSFQTLKEKLTTAPVLAVPETATEHRRANLAVAPSTPASSHQAKATRSTAMISSSSYCKELNQMSIAGDVWCLPPLGAASMSSAPTRRDRRASSRPLEPPASPGATTPTVTVCATRGSLSVEHLAGSSGRFASSASDVASGPLVSR</sequence>
<feature type="region of interest" description="Disordered" evidence="3">
    <location>
        <begin position="119"/>
        <end position="169"/>
    </location>
</feature>
<dbReference type="InterPro" id="IPR001878">
    <property type="entry name" value="Znf_CCHC"/>
</dbReference>
<feature type="region of interest" description="Disordered" evidence="3">
    <location>
        <begin position="1082"/>
        <end position="1103"/>
    </location>
</feature>
<evidence type="ECO:0000259" key="4">
    <source>
        <dbReference type="PROSITE" id="PS50158"/>
    </source>
</evidence>
<dbReference type="PANTHER" id="PTHR24559:SF444">
    <property type="entry name" value="REVERSE TRANSCRIPTASE DOMAIN-CONTAINING PROTEIN"/>
    <property type="match status" value="1"/>
</dbReference>
<dbReference type="Pfam" id="PF03732">
    <property type="entry name" value="Retrotrans_gag"/>
    <property type="match status" value="1"/>
</dbReference>
<evidence type="ECO:0000256" key="3">
    <source>
        <dbReference type="SAM" id="MobiDB-lite"/>
    </source>
</evidence>
<dbReference type="Pfam" id="PF08284">
    <property type="entry name" value="RVP_2"/>
    <property type="match status" value="1"/>
</dbReference>
<evidence type="ECO:0000256" key="2">
    <source>
        <dbReference type="SAM" id="Coils"/>
    </source>
</evidence>
<name>A0AAD8R2C3_LOLMU</name>
<dbReference type="Gene3D" id="4.10.60.10">
    <property type="entry name" value="Zinc finger, CCHC-type"/>
    <property type="match status" value="1"/>
</dbReference>
<feature type="compositionally biased region" description="Polar residues" evidence="3">
    <location>
        <begin position="468"/>
        <end position="487"/>
    </location>
</feature>
<feature type="region of interest" description="Disordered" evidence="3">
    <location>
        <begin position="1038"/>
        <end position="1067"/>
    </location>
</feature>
<dbReference type="AlphaFoldDB" id="A0AAD8R2C3"/>
<organism evidence="6 7">
    <name type="scientific">Lolium multiflorum</name>
    <name type="common">Italian ryegrass</name>
    <name type="synonym">Lolium perenne subsp. multiflorum</name>
    <dbReference type="NCBI Taxonomy" id="4521"/>
    <lineage>
        <taxon>Eukaryota</taxon>
        <taxon>Viridiplantae</taxon>
        <taxon>Streptophyta</taxon>
        <taxon>Embryophyta</taxon>
        <taxon>Tracheophyta</taxon>
        <taxon>Spermatophyta</taxon>
        <taxon>Magnoliopsida</taxon>
        <taxon>Liliopsida</taxon>
        <taxon>Poales</taxon>
        <taxon>Poaceae</taxon>
        <taxon>BOP clade</taxon>
        <taxon>Pooideae</taxon>
        <taxon>Poodae</taxon>
        <taxon>Poeae</taxon>
        <taxon>Poeae Chloroplast Group 2 (Poeae type)</taxon>
        <taxon>Loliodinae</taxon>
        <taxon>Loliinae</taxon>
        <taxon>Lolium</taxon>
    </lineage>
</organism>
<evidence type="ECO:0008006" key="8">
    <source>
        <dbReference type="Google" id="ProtNLM"/>
    </source>
</evidence>
<dbReference type="InterPro" id="IPR036875">
    <property type="entry name" value="Znf_CCHC_sf"/>
</dbReference>
<dbReference type="Proteomes" id="UP001231189">
    <property type="component" value="Unassembled WGS sequence"/>
</dbReference>
<dbReference type="InterPro" id="IPR000477">
    <property type="entry name" value="RT_dom"/>
</dbReference>
<dbReference type="PANTHER" id="PTHR24559">
    <property type="entry name" value="TRANSPOSON TY3-I GAG-POL POLYPROTEIN"/>
    <property type="match status" value="1"/>
</dbReference>
<feature type="domain" description="Reverse transcriptase" evidence="5">
    <location>
        <begin position="710"/>
        <end position="889"/>
    </location>
</feature>
<dbReference type="Gene3D" id="3.10.10.10">
    <property type="entry name" value="HIV Type 1 Reverse Transcriptase, subunit A, domain 1"/>
    <property type="match status" value="1"/>
</dbReference>
<dbReference type="InterPro" id="IPR043502">
    <property type="entry name" value="DNA/RNA_pol_sf"/>
</dbReference>
<feature type="region of interest" description="Disordered" evidence="3">
    <location>
        <begin position="531"/>
        <end position="555"/>
    </location>
</feature>
<feature type="compositionally biased region" description="Basic and acidic residues" evidence="3">
    <location>
        <begin position="283"/>
        <end position="301"/>
    </location>
</feature>
<dbReference type="PROSITE" id="PS50158">
    <property type="entry name" value="ZF_CCHC"/>
    <property type="match status" value="1"/>
</dbReference>
<feature type="compositionally biased region" description="Low complexity" evidence="3">
    <location>
        <begin position="1082"/>
        <end position="1093"/>
    </location>
</feature>
<dbReference type="InterPro" id="IPR053134">
    <property type="entry name" value="RNA-dir_DNA_polymerase"/>
</dbReference>
<dbReference type="FunFam" id="3.30.70.270:FF:000063">
    <property type="entry name" value="Zinc knuckle domaincontaining protein"/>
    <property type="match status" value="1"/>
</dbReference>
<keyword evidence="1" id="KW-0862">Zinc</keyword>
<feature type="region of interest" description="Disordered" evidence="3">
    <location>
        <begin position="267"/>
        <end position="315"/>
    </location>
</feature>
<evidence type="ECO:0000256" key="1">
    <source>
        <dbReference type="PROSITE-ProRule" id="PRU00047"/>
    </source>
</evidence>
<comment type="caution">
    <text evidence="6">The sequence shown here is derived from an EMBL/GenBank/DDBJ whole genome shotgun (WGS) entry which is preliminary data.</text>
</comment>
<accession>A0AAD8R2C3</accession>
<feature type="compositionally biased region" description="Gly residues" evidence="3">
    <location>
        <begin position="537"/>
        <end position="553"/>
    </location>
</feature>
<reference evidence="6" key="1">
    <citation type="submission" date="2023-07" db="EMBL/GenBank/DDBJ databases">
        <title>A chromosome-level genome assembly of Lolium multiflorum.</title>
        <authorList>
            <person name="Chen Y."/>
            <person name="Copetti D."/>
            <person name="Kolliker R."/>
            <person name="Studer B."/>
        </authorList>
    </citation>
    <scope>NUCLEOTIDE SEQUENCE</scope>
    <source>
        <strain evidence="6">02402/16</strain>
        <tissue evidence="6">Leaf</tissue>
    </source>
</reference>
<dbReference type="SMART" id="SM00343">
    <property type="entry name" value="ZnF_C2HC"/>
    <property type="match status" value="2"/>
</dbReference>
<dbReference type="EMBL" id="JAUUTY010000007">
    <property type="protein sequence ID" value="KAK1613051.1"/>
    <property type="molecule type" value="Genomic_DNA"/>
</dbReference>
<keyword evidence="7" id="KW-1185">Reference proteome</keyword>
<evidence type="ECO:0000313" key="7">
    <source>
        <dbReference type="Proteomes" id="UP001231189"/>
    </source>
</evidence>
<evidence type="ECO:0000259" key="5">
    <source>
        <dbReference type="PROSITE" id="PS50878"/>
    </source>
</evidence>
<feature type="domain" description="CCHC-type" evidence="4">
    <location>
        <begin position="519"/>
        <end position="534"/>
    </location>
</feature>
<dbReference type="PROSITE" id="PS50878">
    <property type="entry name" value="RT_POL"/>
    <property type="match status" value="1"/>
</dbReference>
<dbReference type="SUPFAM" id="SSF56672">
    <property type="entry name" value="DNA/RNA polymerases"/>
    <property type="match status" value="1"/>
</dbReference>
<protein>
    <recommendedName>
        <fullName evidence="8">Reverse transcriptase domain-containing protein</fullName>
    </recommendedName>
</protein>
<proteinExistence type="predicted"/>
<dbReference type="Gene3D" id="2.40.70.10">
    <property type="entry name" value="Acid Proteases"/>
    <property type="match status" value="1"/>
</dbReference>
<dbReference type="InterPro" id="IPR005162">
    <property type="entry name" value="Retrotrans_gag_dom"/>
</dbReference>
<keyword evidence="1" id="KW-0863">Zinc-finger</keyword>